<keyword evidence="2 4" id="KW-0238">DNA-binding</keyword>
<dbReference type="Gene3D" id="1.10.357.10">
    <property type="entry name" value="Tetracycline Repressor, domain 2"/>
    <property type="match status" value="1"/>
</dbReference>
<dbReference type="AlphaFoldDB" id="A0A318HPR3"/>
<keyword evidence="1" id="KW-0805">Transcription regulation</keyword>
<proteinExistence type="predicted"/>
<gene>
    <name evidence="6" type="ORF">C8E89_11455</name>
</gene>
<dbReference type="InterPro" id="IPR001647">
    <property type="entry name" value="HTH_TetR"/>
</dbReference>
<evidence type="ECO:0000256" key="4">
    <source>
        <dbReference type="PROSITE-ProRule" id="PRU00335"/>
    </source>
</evidence>
<dbReference type="OrthoDB" id="3627020at2"/>
<name>A0A318HPR3_9MYCO</name>
<dbReference type="PROSITE" id="PS50977">
    <property type="entry name" value="HTH_TETR_2"/>
    <property type="match status" value="1"/>
</dbReference>
<accession>A0A318HPR3</accession>
<dbReference type="Pfam" id="PF00440">
    <property type="entry name" value="TetR_N"/>
    <property type="match status" value="1"/>
</dbReference>
<dbReference type="InterPro" id="IPR009057">
    <property type="entry name" value="Homeodomain-like_sf"/>
</dbReference>
<evidence type="ECO:0000256" key="2">
    <source>
        <dbReference type="ARBA" id="ARBA00023125"/>
    </source>
</evidence>
<evidence type="ECO:0000256" key="3">
    <source>
        <dbReference type="ARBA" id="ARBA00023163"/>
    </source>
</evidence>
<dbReference type="PANTHER" id="PTHR30055">
    <property type="entry name" value="HTH-TYPE TRANSCRIPTIONAL REGULATOR RUTR"/>
    <property type="match status" value="1"/>
</dbReference>
<comment type="caution">
    <text evidence="6">The sequence shown here is derived from an EMBL/GenBank/DDBJ whole genome shotgun (WGS) entry which is preliminary data.</text>
</comment>
<keyword evidence="7" id="KW-1185">Reference proteome</keyword>
<dbReference type="SUPFAM" id="SSF46689">
    <property type="entry name" value="Homeodomain-like"/>
    <property type="match status" value="1"/>
</dbReference>
<reference evidence="6 7" key="2">
    <citation type="submission" date="2018-06" db="EMBL/GenBank/DDBJ databases">
        <title>Sequencing of bacterial isolates from soil warming experiment in Harvard Forest, Massachusetts, USA.</title>
        <authorList>
            <person name="Deangelis K.PhD."/>
        </authorList>
    </citation>
    <scope>NUCLEOTIDE SEQUENCE [LARGE SCALE GENOMIC DNA]</scope>
    <source>
        <strain evidence="6 7">GAS496</strain>
    </source>
</reference>
<evidence type="ECO:0000259" key="5">
    <source>
        <dbReference type="PROSITE" id="PS50977"/>
    </source>
</evidence>
<evidence type="ECO:0000313" key="7">
    <source>
        <dbReference type="Proteomes" id="UP000247781"/>
    </source>
</evidence>
<feature type="DNA-binding region" description="H-T-H motif" evidence="4">
    <location>
        <begin position="28"/>
        <end position="47"/>
    </location>
</feature>
<dbReference type="PANTHER" id="PTHR30055:SF234">
    <property type="entry name" value="HTH-TYPE TRANSCRIPTIONAL REGULATOR BETI"/>
    <property type="match status" value="1"/>
</dbReference>
<keyword evidence="3" id="KW-0804">Transcription</keyword>
<dbReference type="Proteomes" id="UP000247781">
    <property type="component" value="Unassembled WGS sequence"/>
</dbReference>
<dbReference type="RefSeq" id="WP_110317903.1">
    <property type="nucleotide sequence ID" value="NZ_QJJU01000014.1"/>
</dbReference>
<dbReference type="GO" id="GO:0003700">
    <property type="term" value="F:DNA-binding transcription factor activity"/>
    <property type="evidence" value="ECO:0007669"/>
    <property type="project" value="TreeGrafter"/>
</dbReference>
<reference evidence="7" key="1">
    <citation type="submission" date="2018-05" db="EMBL/GenBank/DDBJ databases">
        <authorList>
            <person name="Deangelis K."/>
            <person name="Huntemann M."/>
            <person name="Clum A."/>
            <person name="Pillay M."/>
            <person name="Palaniappan K."/>
            <person name="Varghese N."/>
            <person name="Mikhailova N."/>
            <person name="Stamatis D."/>
            <person name="Reddy T."/>
            <person name="Daum C."/>
            <person name="Shapiro N."/>
            <person name="Ivanova N."/>
            <person name="Kyrpides N."/>
            <person name="Woyke T."/>
        </authorList>
    </citation>
    <scope>NUCLEOTIDE SEQUENCE [LARGE SCALE GENOMIC DNA]</scope>
    <source>
        <strain evidence="7">GAS496</strain>
    </source>
</reference>
<protein>
    <submittedName>
        <fullName evidence="6">TetR family transcriptional regulator</fullName>
    </submittedName>
</protein>
<dbReference type="GO" id="GO:0000976">
    <property type="term" value="F:transcription cis-regulatory region binding"/>
    <property type="evidence" value="ECO:0007669"/>
    <property type="project" value="TreeGrafter"/>
</dbReference>
<evidence type="ECO:0000256" key="1">
    <source>
        <dbReference type="ARBA" id="ARBA00023015"/>
    </source>
</evidence>
<evidence type="ECO:0000313" key="6">
    <source>
        <dbReference type="EMBL" id="PXX06282.1"/>
    </source>
</evidence>
<sequence>MTVPTRERLLTAAMQLFSERGYKETSVAQIEGAAGLAPGAGALYHHFKSKEAVLEAGIDRQLDRRLAMQDIRAMFAGLGDLHSELTVLGRYILAALDRESELLQISGVPAELSGRLSDAYAALFAGLTGDLADWIKSWTPSIDERNAATIGAIGVNALLGKRATSMVFHAERPDTPDDVYLAEWTVMLANRIRSLQ</sequence>
<feature type="domain" description="HTH tetR-type" evidence="5">
    <location>
        <begin position="3"/>
        <end position="65"/>
    </location>
</feature>
<organism evidence="6 7">
    <name type="scientific">Mycolicibacterium moriokaense</name>
    <dbReference type="NCBI Taxonomy" id="39691"/>
    <lineage>
        <taxon>Bacteria</taxon>
        <taxon>Bacillati</taxon>
        <taxon>Actinomycetota</taxon>
        <taxon>Actinomycetes</taxon>
        <taxon>Mycobacteriales</taxon>
        <taxon>Mycobacteriaceae</taxon>
        <taxon>Mycolicibacterium</taxon>
    </lineage>
</organism>
<dbReference type="InterPro" id="IPR050109">
    <property type="entry name" value="HTH-type_TetR-like_transc_reg"/>
</dbReference>
<dbReference type="EMBL" id="QJJU01000014">
    <property type="protein sequence ID" value="PXX06282.1"/>
    <property type="molecule type" value="Genomic_DNA"/>
</dbReference>